<accession>A0AAN8Q7B9</accession>
<gene>
    <name evidence="1" type="ORF">J4Q44_G00360610</name>
</gene>
<reference evidence="1 2" key="1">
    <citation type="submission" date="2021-04" db="EMBL/GenBank/DDBJ databases">
        <authorList>
            <person name="De Guttry C."/>
            <person name="Zahm M."/>
            <person name="Klopp C."/>
            <person name="Cabau C."/>
            <person name="Louis A."/>
            <person name="Berthelot C."/>
            <person name="Parey E."/>
            <person name="Roest Crollius H."/>
            <person name="Montfort J."/>
            <person name="Robinson-Rechavi M."/>
            <person name="Bucao C."/>
            <person name="Bouchez O."/>
            <person name="Gislard M."/>
            <person name="Lluch J."/>
            <person name="Milhes M."/>
            <person name="Lampietro C."/>
            <person name="Lopez Roques C."/>
            <person name="Donnadieu C."/>
            <person name="Braasch I."/>
            <person name="Desvignes T."/>
            <person name="Postlethwait J."/>
            <person name="Bobe J."/>
            <person name="Wedekind C."/>
            <person name="Guiguen Y."/>
        </authorList>
    </citation>
    <scope>NUCLEOTIDE SEQUENCE [LARGE SCALE GENOMIC DNA]</scope>
    <source>
        <strain evidence="1">Cs_M1</strain>
        <tissue evidence="1">Blood</tissue>
    </source>
</reference>
<proteinExistence type="predicted"/>
<name>A0AAN8Q7B9_9TELE</name>
<sequence>MQATSEQGNATTDEVALRRTHFVHETLRTKSPPIIEIVLQLAVLLQQGRRRGGLHQDSAFFSSSDWLRAVCRLLRSEVHCEIVDWA</sequence>
<organism evidence="1 2">
    <name type="scientific">Coregonus suidteri</name>
    <dbReference type="NCBI Taxonomy" id="861788"/>
    <lineage>
        <taxon>Eukaryota</taxon>
        <taxon>Metazoa</taxon>
        <taxon>Chordata</taxon>
        <taxon>Craniata</taxon>
        <taxon>Vertebrata</taxon>
        <taxon>Euteleostomi</taxon>
        <taxon>Actinopterygii</taxon>
        <taxon>Neopterygii</taxon>
        <taxon>Teleostei</taxon>
        <taxon>Protacanthopterygii</taxon>
        <taxon>Salmoniformes</taxon>
        <taxon>Salmonidae</taxon>
        <taxon>Coregoninae</taxon>
        <taxon>Coregonus</taxon>
    </lineage>
</organism>
<keyword evidence="2" id="KW-1185">Reference proteome</keyword>
<protein>
    <submittedName>
        <fullName evidence="1">Uncharacterized protein</fullName>
    </submittedName>
</protein>
<evidence type="ECO:0000313" key="2">
    <source>
        <dbReference type="Proteomes" id="UP001356427"/>
    </source>
</evidence>
<comment type="caution">
    <text evidence="1">The sequence shown here is derived from an EMBL/GenBank/DDBJ whole genome shotgun (WGS) entry which is preliminary data.</text>
</comment>
<dbReference type="AlphaFoldDB" id="A0AAN8Q7B9"/>
<evidence type="ECO:0000313" key="1">
    <source>
        <dbReference type="EMBL" id="KAK6293735.1"/>
    </source>
</evidence>
<dbReference type="EMBL" id="JAGTTL010000036">
    <property type="protein sequence ID" value="KAK6293735.1"/>
    <property type="molecule type" value="Genomic_DNA"/>
</dbReference>
<dbReference type="Proteomes" id="UP001356427">
    <property type="component" value="Unassembled WGS sequence"/>
</dbReference>